<accession>A0A212PZI3</accession>
<evidence type="ECO:0000313" key="5">
    <source>
        <dbReference type="Proteomes" id="UP000197065"/>
    </source>
</evidence>
<dbReference type="SUPFAM" id="SSF142877">
    <property type="entry name" value="EndoU-like"/>
    <property type="match status" value="1"/>
</dbReference>
<gene>
    <name evidence="4" type="ORF">SAMN07250955_101253</name>
</gene>
<name>A0A212PZI3_9PROT</name>
<dbReference type="EMBL" id="FYEH01000001">
    <property type="protein sequence ID" value="SNB52440.1"/>
    <property type="molecule type" value="Genomic_DNA"/>
</dbReference>
<keyword evidence="1" id="KW-0378">Hydrolase</keyword>
<dbReference type="OrthoDB" id="570830at2"/>
<keyword evidence="2" id="KW-0732">Signal</keyword>
<dbReference type="Pfam" id="PF14436">
    <property type="entry name" value="EndoU_bacteria"/>
    <property type="match status" value="1"/>
</dbReference>
<dbReference type="Proteomes" id="UP000197065">
    <property type="component" value="Unassembled WGS sequence"/>
</dbReference>
<evidence type="ECO:0000256" key="1">
    <source>
        <dbReference type="ARBA" id="ARBA00022801"/>
    </source>
</evidence>
<dbReference type="AlphaFoldDB" id="A0A212PZI3"/>
<dbReference type="InterPro" id="IPR029501">
    <property type="entry name" value="EndoU_bac"/>
</dbReference>
<feature type="chain" id="PRO_5012713454" evidence="2">
    <location>
        <begin position="23"/>
        <end position="257"/>
    </location>
</feature>
<organism evidence="4 5">
    <name type="scientific">Arboricoccus pini</name>
    <dbReference type="NCBI Taxonomy" id="1963835"/>
    <lineage>
        <taxon>Bacteria</taxon>
        <taxon>Pseudomonadati</taxon>
        <taxon>Pseudomonadota</taxon>
        <taxon>Alphaproteobacteria</taxon>
        <taxon>Geminicoccales</taxon>
        <taxon>Geminicoccaceae</taxon>
        <taxon>Arboricoccus</taxon>
    </lineage>
</organism>
<feature type="domain" description="Bacterial EndoU nuclease" evidence="3">
    <location>
        <begin position="112"/>
        <end position="240"/>
    </location>
</feature>
<dbReference type="RefSeq" id="WP_088559572.1">
    <property type="nucleotide sequence ID" value="NZ_FYEH01000001.1"/>
</dbReference>
<dbReference type="GO" id="GO:0004540">
    <property type="term" value="F:RNA nuclease activity"/>
    <property type="evidence" value="ECO:0007669"/>
    <property type="project" value="UniProtKB-ARBA"/>
</dbReference>
<feature type="signal peptide" evidence="2">
    <location>
        <begin position="1"/>
        <end position="22"/>
    </location>
</feature>
<reference evidence="4 5" key="1">
    <citation type="submission" date="2017-06" db="EMBL/GenBank/DDBJ databases">
        <authorList>
            <person name="Kim H.J."/>
            <person name="Triplett B.A."/>
        </authorList>
    </citation>
    <scope>NUCLEOTIDE SEQUENCE [LARGE SCALE GENOMIC DNA]</scope>
    <source>
        <strain evidence="4 5">B29T1</strain>
    </source>
</reference>
<sequence>MRSFVGRCLLLLLVAWPGMALARDGLLPFFDTNDAGASDPSPPPPQLTPFDRAVLEVCGNWGSTPTASRFRAMLDEPALAAGVAAMATLAMPRADLDHFKDRLTRAWFAAGGFEHVFCGQPGRRTVGGLHFAPRYLELQEEGLAGRLPPAACNRTEIVPPIYTIGMVYALPGSPGRFRACPKGYALGVDAATLLASGLKALLAEGRDGMCLAPLRTDDGTALQAVFVARRGAIRTFYPDATPHCSSGSQNGTCRCGG</sequence>
<dbReference type="InterPro" id="IPR037227">
    <property type="entry name" value="EndoU-like"/>
</dbReference>
<evidence type="ECO:0000256" key="2">
    <source>
        <dbReference type="SAM" id="SignalP"/>
    </source>
</evidence>
<dbReference type="GO" id="GO:0016787">
    <property type="term" value="F:hydrolase activity"/>
    <property type="evidence" value="ECO:0007669"/>
    <property type="project" value="UniProtKB-KW"/>
</dbReference>
<evidence type="ECO:0000259" key="3">
    <source>
        <dbReference type="Pfam" id="PF14436"/>
    </source>
</evidence>
<dbReference type="GO" id="GO:0004519">
    <property type="term" value="F:endonuclease activity"/>
    <property type="evidence" value="ECO:0007669"/>
    <property type="project" value="InterPro"/>
</dbReference>
<protein>
    <submittedName>
        <fullName evidence="4">EndoU nuclease</fullName>
    </submittedName>
</protein>
<evidence type="ECO:0000313" key="4">
    <source>
        <dbReference type="EMBL" id="SNB52440.1"/>
    </source>
</evidence>
<proteinExistence type="predicted"/>
<keyword evidence="5" id="KW-1185">Reference proteome</keyword>